<keyword evidence="2" id="KW-0472">Membrane</keyword>
<evidence type="ECO:0000313" key="3">
    <source>
        <dbReference type="EMBL" id="AGO87819.1"/>
    </source>
</evidence>
<feature type="transmembrane region" description="Helical" evidence="2">
    <location>
        <begin position="30"/>
        <end position="51"/>
    </location>
</feature>
<comment type="catalytic activity">
    <reaction evidence="2">
        <text>a quinone + NADH + 5 H(+)(in) = a quinol + NAD(+) + 4 H(+)(out)</text>
        <dbReference type="Rhea" id="RHEA:57888"/>
        <dbReference type="ChEBI" id="CHEBI:15378"/>
        <dbReference type="ChEBI" id="CHEBI:24646"/>
        <dbReference type="ChEBI" id="CHEBI:57540"/>
        <dbReference type="ChEBI" id="CHEBI:57945"/>
        <dbReference type="ChEBI" id="CHEBI:132124"/>
    </reaction>
</comment>
<keyword evidence="2" id="KW-1003">Cell membrane</keyword>
<dbReference type="Gene3D" id="1.20.120.1200">
    <property type="entry name" value="NADH-ubiquinone/plastoquinone oxidoreductase chain 6, subunit NuoJ"/>
    <property type="match status" value="1"/>
</dbReference>
<keyword evidence="2" id="KW-1133">Transmembrane helix</keyword>
<dbReference type="AlphaFoldDB" id="S4W7E6"/>
<feature type="transmembrane region" description="Helical" evidence="2">
    <location>
        <begin position="93"/>
        <end position="111"/>
    </location>
</feature>
<dbReference type="GO" id="GO:0005886">
    <property type="term" value="C:plasma membrane"/>
    <property type="evidence" value="ECO:0007669"/>
    <property type="project" value="UniProtKB-SubCell"/>
</dbReference>
<accession>S4W7E6</accession>
<dbReference type="InterPro" id="IPR042106">
    <property type="entry name" value="Nuo/plastoQ_OxRdtase_6_NuoJ"/>
</dbReference>
<dbReference type="Pfam" id="PF00499">
    <property type="entry name" value="Oxidored_q3"/>
    <property type="match status" value="1"/>
</dbReference>
<feature type="transmembrane region" description="Helical" evidence="2">
    <location>
        <begin position="57"/>
        <end position="77"/>
    </location>
</feature>
<proteinExistence type="inferred from homology"/>
<dbReference type="GO" id="GO:0048038">
    <property type="term" value="F:quinone binding"/>
    <property type="evidence" value="ECO:0007669"/>
    <property type="project" value="UniProtKB-UniRule"/>
</dbReference>
<keyword evidence="2" id="KW-0520">NAD</keyword>
<reference evidence="3" key="1">
    <citation type="journal article" date="2014" name="ISME J.">
        <title>Genomic properties of Marine Group A bacteria indicate a role in the marine sulfur cycle.</title>
        <authorList>
            <person name="Wright J.J."/>
            <person name="Mewis K."/>
            <person name="Hanson N.W."/>
            <person name="Konwar K.M."/>
            <person name="Maas K.R."/>
            <person name="Hallam S.J."/>
        </authorList>
    </citation>
    <scope>NUCLEOTIDE SEQUENCE</scope>
</reference>
<dbReference type="GO" id="GO:0008137">
    <property type="term" value="F:NADH dehydrogenase (ubiquinone) activity"/>
    <property type="evidence" value="ECO:0007669"/>
    <property type="project" value="UniProtKB-UniRule"/>
</dbReference>
<comment type="subcellular location">
    <subcellularLocation>
        <location evidence="2">Cell membrane</location>
        <topology evidence="2">Multi-pass membrane protein</topology>
    </subcellularLocation>
</comment>
<evidence type="ECO:0000256" key="2">
    <source>
        <dbReference type="RuleBase" id="RU004429"/>
    </source>
</evidence>
<dbReference type="EC" id="7.1.1.-" evidence="2"/>
<keyword evidence="2" id="KW-0812">Transmembrane</keyword>
<dbReference type="PANTHER" id="PTHR33269:SF17">
    <property type="entry name" value="NADH-UBIQUINONE OXIDOREDUCTASE CHAIN 6"/>
    <property type="match status" value="1"/>
</dbReference>
<dbReference type="PANTHER" id="PTHR33269">
    <property type="entry name" value="NADH-UBIQUINONE OXIDOREDUCTASE CHAIN 6"/>
    <property type="match status" value="1"/>
</dbReference>
<dbReference type="EMBL" id="KF170415">
    <property type="protein sequence ID" value="AGO87819.1"/>
    <property type="molecule type" value="Genomic_DNA"/>
</dbReference>
<comment type="similarity">
    <text evidence="1 2">Belongs to the complex I subunit 6 family.</text>
</comment>
<evidence type="ECO:0000256" key="1">
    <source>
        <dbReference type="ARBA" id="ARBA00005698"/>
    </source>
</evidence>
<comment type="function">
    <text evidence="2">NDH-1 shuttles electrons from NADH, via FMN and iron-sulfur (Fe-S) centers, to quinones in the respiratory chain. Couples the redox reaction to proton translocation (for every two electrons transferred, four hydrogen ions are translocated across the cytoplasmic membrane), and thus conserves the redox energy in a proton gradient.</text>
</comment>
<protein>
    <recommendedName>
        <fullName evidence="2">NADH-quinone oxidoreductase subunit J</fullName>
        <ecNumber evidence="2">7.1.1.-</ecNumber>
    </recommendedName>
</protein>
<name>S4W7E6_9BACT</name>
<dbReference type="InterPro" id="IPR001457">
    <property type="entry name" value="NADH_UbQ/plastoQ_OxRdtase_su6"/>
</dbReference>
<keyword evidence="2" id="KW-0874">Quinone</keyword>
<sequence>MELLIFYPLAGLCVLFALGVVVNNSPINSAISLIGMMLGLSGIFVLLQAHFIAILQIIIYAGAIMVLFMFVIMLLNLKGKGEDAKWQSRDKNVLLNVLAGLLATGVLYKIIDIINAGDFNSPAMPTETFGTVREVGTILFTEFVLPFEVASILLLVAMIGAVVLAKSKVD</sequence>
<feature type="transmembrane region" description="Helical" evidence="2">
    <location>
        <begin position="6"/>
        <end position="23"/>
    </location>
</feature>
<feature type="transmembrane region" description="Helical" evidence="2">
    <location>
        <begin position="143"/>
        <end position="165"/>
    </location>
</feature>
<organism evidence="3">
    <name type="scientific">uncultured bacterium 4050020-J15</name>
    <dbReference type="NCBI Taxonomy" id="1343840"/>
    <lineage>
        <taxon>Bacteria</taxon>
        <taxon>environmental samples</taxon>
    </lineage>
</organism>